<keyword evidence="2" id="KW-0812">Transmembrane</keyword>
<accession>A0A2M7XEL3</accession>
<keyword evidence="2" id="KW-1133">Transmembrane helix</keyword>
<proteinExistence type="predicted"/>
<dbReference type="AlphaFoldDB" id="A0A2M7XEL3"/>
<reference evidence="5" key="1">
    <citation type="submission" date="2017-09" db="EMBL/GenBank/DDBJ databases">
        <title>Depth-based differentiation of microbial function through sediment-hosted aquifers and enrichment of novel symbionts in the deep terrestrial subsurface.</title>
        <authorList>
            <person name="Probst A.J."/>
            <person name="Ladd B."/>
            <person name="Jarett J.K."/>
            <person name="Geller-Mcgrath D.E."/>
            <person name="Sieber C.M.K."/>
            <person name="Emerson J.B."/>
            <person name="Anantharaman K."/>
            <person name="Thomas B.C."/>
            <person name="Malmstrom R."/>
            <person name="Stieglmeier M."/>
            <person name="Klingl A."/>
            <person name="Woyke T."/>
            <person name="Ryan C.M."/>
            <person name="Banfield J.F."/>
        </authorList>
    </citation>
    <scope>NUCLEOTIDE SEQUENCE [LARGE SCALE GENOMIC DNA]</scope>
</reference>
<evidence type="ECO:0000256" key="1">
    <source>
        <dbReference type="ARBA" id="ARBA00022729"/>
    </source>
</evidence>
<name>A0A2M7XEL3_9BACT</name>
<feature type="domain" description="SbsA Ig-like" evidence="3">
    <location>
        <begin position="162"/>
        <end position="290"/>
    </location>
</feature>
<evidence type="ECO:0000259" key="3">
    <source>
        <dbReference type="Pfam" id="PF13205"/>
    </source>
</evidence>
<gene>
    <name evidence="4" type="ORF">CO173_03215</name>
</gene>
<organism evidence="4 5">
    <name type="scientific">Candidatus Uhrbacteria bacterium CG_4_9_14_3_um_filter_41_35</name>
    <dbReference type="NCBI Taxonomy" id="1975034"/>
    <lineage>
        <taxon>Bacteria</taxon>
        <taxon>Candidatus Uhriibacteriota</taxon>
    </lineage>
</organism>
<dbReference type="Pfam" id="PF18895">
    <property type="entry name" value="T4SS_pilin"/>
    <property type="match status" value="1"/>
</dbReference>
<feature type="transmembrane region" description="Helical" evidence="2">
    <location>
        <begin position="55"/>
        <end position="80"/>
    </location>
</feature>
<feature type="transmembrane region" description="Helical" evidence="2">
    <location>
        <begin position="12"/>
        <end position="35"/>
    </location>
</feature>
<evidence type="ECO:0000256" key="2">
    <source>
        <dbReference type="SAM" id="Phobius"/>
    </source>
</evidence>
<dbReference type="Pfam" id="PF13205">
    <property type="entry name" value="Big_5"/>
    <property type="match status" value="1"/>
</dbReference>
<keyword evidence="1" id="KW-0732">Signal</keyword>
<keyword evidence="2" id="KW-0472">Membrane</keyword>
<comment type="caution">
    <text evidence="4">The sequence shown here is derived from an EMBL/GenBank/DDBJ whole genome shotgun (WGS) entry which is preliminary data.</text>
</comment>
<evidence type="ECO:0000313" key="4">
    <source>
        <dbReference type="EMBL" id="PJA46295.1"/>
    </source>
</evidence>
<dbReference type="EMBL" id="PFWT01000011">
    <property type="protein sequence ID" value="PJA46295.1"/>
    <property type="molecule type" value="Genomic_DNA"/>
</dbReference>
<sequence length="601" mass="63706">MTLQSIQRLRINRVLVAFIFAMIFMFFTPLVTQVLAQTDAGTVVAETAGLQVTPLPVIIGRIIGVILGLLGVILLGYIIYAGFLWMTAGGKPEQVEKAKKTIMNAVIGMVIILSSFAITNFVVRSITGGQGIFGSAGSQSGFGGGSSVELQSGSFGRGAIRDHFPTRGATDVLRNTKIYVTFKESMDITSFAKDYNVSGTPLDVTDDVVTTLLNTDNVKIYITADGTTSALASDAVAVSFTDNLKTFVFNPPILGSNSKNVQYTVALSENIKNSSGRPVLSSGGYLWNFTVGTEIDLTPPTVQSVTPQNNGVYDRNISVQINFNEGVDPISATGTYDPSDIFSNFSNIQIKDESGAIVPGTYATSNEYRTITFTALETCGVNSCGENMYCLPGAQAITVDVRSATLGAEPPQVDIFPYDGITDTSGNALDGNDDGTAGDDYTWAFSTTGDINLSAPAIESVSPAILAGNVDPDQPIIITFNTVMSSASLGAETISVLPNPDHELWYSFRKSELTESGAVVAAPADIPFKTQVTVKHGIFLQSTDSQTYRYIVNVTDAVRSEYQNCYNPAEGPGVGGETCGTSVVSPYCCNGVASNSACSFF</sequence>
<dbReference type="InterPro" id="IPR032812">
    <property type="entry name" value="SbsA_Ig"/>
</dbReference>
<dbReference type="NCBIfam" id="NF045849">
    <property type="entry name" value="ICE_MMCAP2_0565"/>
    <property type="match status" value="1"/>
</dbReference>
<feature type="transmembrane region" description="Helical" evidence="2">
    <location>
        <begin position="101"/>
        <end position="123"/>
    </location>
</feature>
<protein>
    <recommendedName>
        <fullName evidence="3">SbsA Ig-like domain-containing protein</fullName>
    </recommendedName>
</protein>
<evidence type="ECO:0000313" key="5">
    <source>
        <dbReference type="Proteomes" id="UP000231263"/>
    </source>
</evidence>
<dbReference type="InterPro" id="IPR043993">
    <property type="entry name" value="T4SS_pilin"/>
</dbReference>
<dbReference type="Proteomes" id="UP000231263">
    <property type="component" value="Unassembled WGS sequence"/>
</dbReference>